<evidence type="ECO:0000256" key="1">
    <source>
        <dbReference type="ARBA" id="ARBA00004141"/>
    </source>
</evidence>
<evidence type="ECO:0000256" key="7">
    <source>
        <dbReference type="SAM" id="Phobius"/>
    </source>
</evidence>
<dbReference type="PANTHER" id="PTHR24186">
    <property type="entry name" value="PROTEIN PHOSPHATASE 1 REGULATORY SUBUNIT"/>
    <property type="match status" value="1"/>
</dbReference>
<feature type="transmembrane region" description="Helical" evidence="7">
    <location>
        <begin position="192"/>
        <end position="217"/>
    </location>
</feature>
<gene>
    <name evidence="9" type="ORF">DCAR_031065</name>
</gene>
<evidence type="ECO:0000313" key="9">
    <source>
        <dbReference type="EMBL" id="KZM83496.1"/>
    </source>
</evidence>
<reference evidence="9" key="1">
    <citation type="journal article" date="2016" name="Nat. Genet.">
        <title>A high-quality carrot genome assembly provides new insights into carotenoid accumulation and asterid genome evolution.</title>
        <authorList>
            <person name="Iorizzo M."/>
            <person name="Ellison S."/>
            <person name="Senalik D."/>
            <person name="Zeng P."/>
            <person name="Satapoomin P."/>
            <person name="Huang J."/>
            <person name="Bowman M."/>
            <person name="Iovene M."/>
            <person name="Sanseverino W."/>
            <person name="Cavagnaro P."/>
            <person name="Yildiz M."/>
            <person name="Macko-Podgorni A."/>
            <person name="Moranska E."/>
            <person name="Grzebelus E."/>
            <person name="Grzebelus D."/>
            <person name="Ashrafi H."/>
            <person name="Zheng Z."/>
            <person name="Cheng S."/>
            <person name="Spooner D."/>
            <person name="Van Deynze A."/>
            <person name="Simon P."/>
        </authorList>
    </citation>
    <scope>NUCLEOTIDE SEQUENCE [LARGE SCALE GENOMIC DNA]</scope>
    <source>
        <tissue evidence="9">Leaf</tissue>
    </source>
</reference>
<keyword evidence="4 7" id="KW-1133">Transmembrane helix</keyword>
<accession>A0A175YIG7</accession>
<evidence type="ECO:0000256" key="3">
    <source>
        <dbReference type="ARBA" id="ARBA00022737"/>
    </source>
</evidence>
<dbReference type="AlphaFoldDB" id="A0A175YIG7"/>
<comment type="caution">
    <text evidence="9">The sequence shown here is derived from an EMBL/GenBank/DDBJ whole genome shotgun (WGS) entry which is preliminary data.</text>
</comment>
<sequence>MNSAVTKESIIEVGLEERMIKGRLYAAKFQGQYLPLQDVEIEMHEVKMKDPEKRKNKRQRVKDLTSRYVEKYEKAINTHIIVAALIATVALTAGFAMPGGFNSTEGSKYAGSPMLLPKAAFWIFIITDATALVLSIISLFLYFLTILYKEEGIVGQSMFWPSCVLNGLSIVAMMVAFMSGTFAILAAHALPLAIIVCLVSFPFFLFLLYAFISLYIYQVAEYKMVVFGTW</sequence>
<dbReference type="EMBL" id="LNRQ01000009">
    <property type="protein sequence ID" value="KZM83496.1"/>
    <property type="molecule type" value="Genomic_DNA"/>
</dbReference>
<dbReference type="Pfam" id="PF13962">
    <property type="entry name" value="PGG"/>
    <property type="match status" value="1"/>
</dbReference>
<evidence type="ECO:0000256" key="2">
    <source>
        <dbReference type="ARBA" id="ARBA00022692"/>
    </source>
</evidence>
<proteinExistence type="predicted"/>
<keyword evidence="2 7" id="KW-0812">Transmembrane</keyword>
<dbReference type="InterPro" id="IPR026961">
    <property type="entry name" value="PGG_dom"/>
</dbReference>
<keyword evidence="5" id="KW-0040">ANK repeat</keyword>
<evidence type="ECO:0000256" key="4">
    <source>
        <dbReference type="ARBA" id="ARBA00022989"/>
    </source>
</evidence>
<evidence type="ECO:0000256" key="6">
    <source>
        <dbReference type="ARBA" id="ARBA00023136"/>
    </source>
</evidence>
<organism evidence="9">
    <name type="scientific">Daucus carota subsp. sativus</name>
    <name type="common">Carrot</name>
    <dbReference type="NCBI Taxonomy" id="79200"/>
    <lineage>
        <taxon>Eukaryota</taxon>
        <taxon>Viridiplantae</taxon>
        <taxon>Streptophyta</taxon>
        <taxon>Embryophyta</taxon>
        <taxon>Tracheophyta</taxon>
        <taxon>Spermatophyta</taxon>
        <taxon>Magnoliopsida</taxon>
        <taxon>eudicotyledons</taxon>
        <taxon>Gunneridae</taxon>
        <taxon>Pentapetalae</taxon>
        <taxon>asterids</taxon>
        <taxon>campanulids</taxon>
        <taxon>Apiales</taxon>
        <taxon>Apiaceae</taxon>
        <taxon>Apioideae</taxon>
        <taxon>Scandiceae</taxon>
        <taxon>Daucinae</taxon>
        <taxon>Daucus</taxon>
        <taxon>Daucus sect. Daucus</taxon>
    </lineage>
</organism>
<feature type="transmembrane region" description="Helical" evidence="7">
    <location>
        <begin position="80"/>
        <end position="101"/>
    </location>
</feature>
<evidence type="ECO:0000256" key="5">
    <source>
        <dbReference type="ARBA" id="ARBA00023043"/>
    </source>
</evidence>
<dbReference type="OMA" id="TISWISC"/>
<keyword evidence="3" id="KW-0677">Repeat</keyword>
<feature type="transmembrane region" description="Helical" evidence="7">
    <location>
        <begin position="159"/>
        <end position="186"/>
    </location>
</feature>
<dbReference type="Gramene" id="KZM83496">
    <property type="protein sequence ID" value="KZM83496"/>
    <property type="gene ID" value="DCAR_031065"/>
</dbReference>
<dbReference type="GO" id="GO:0005886">
    <property type="term" value="C:plasma membrane"/>
    <property type="evidence" value="ECO:0007669"/>
    <property type="project" value="TreeGrafter"/>
</dbReference>
<name>A0A175YIG7_DAUCS</name>
<dbReference type="PANTHER" id="PTHR24186:SF50">
    <property type="entry name" value="ANKYRIN REPEAT-CONTAINING PROTEIN ITN1-LIKE ISOFORM X1"/>
    <property type="match status" value="1"/>
</dbReference>
<dbReference type="STRING" id="79200.A0A175YIG7"/>
<protein>
    <recommendedName>
        <fullName evidence="8">PGG domain-containing protein</fullName>
    </recommendedName>
</protein>
<evidence type="ECO:0000259" key="8">
    <source>
        <dbReference type="Pfam" id="PF13962"/>
    </source>
</evidence>
<keyword evidence="6 7" id="KW-0472">Membrane</keyword>
<feature type="domain" description="PGG" evidence="8">
    <location>
        <begin position="70"/>
        <end position="183"/>
    </location>
</feature>
<comment type="subcellular location">
    <subcellularLocation>
        <location evidence="1">Membrane</location>
        <topology evidence="1">Multi-pass membrane protein</topology>
    </subcellularLocation>
</comment>
<feature type="transmembrane region" description="Helical" evidence="7">
    <location>
        <begin position="121"/>
        <end position="147"/>
    </location>
</feature>